<dbReference type="PROSITE" id="PS51914">
    <property type="entry name" value="MRH"/>
    <property type="match status" value="1"/>
</dbReference>
<keyword evidence="1 5" id="KW-0732">Signal</keyword>
<reference evidence="7 8" key="1">
    <citation type="submission" date="2024-04" db="EMBL/GenBank/DDBJ databases">
        <authorList>
            <consortium name="Genoscope - CEA"/>
            <person name="William W."/>
        </authorList>
    </citation>
    <scope>NUCLEOTIDE SEQUENCE [LARGE SCALE GENOMIC DNA]</scope>
</reference>
<keyword evidence="4" id="KW-0472">Membrane</keyword>
<dbReference type="Gene3D" id="2.70.130.10">
    <property type="entry name" value="Mannose-6-phosphate receptor binding domain"/>
    <property type="match status" value="1"/>
</dbReference>
<evidence type="ECO:0000313" key="8">
    <source>
        <dbReference type="Proteomes" id="UP001497497"/>
    </source>
</evidence>
<feature type="domain" description="MRH" evidence="6">
    <location>
        <begin position="21"/>
        <end position="146"/>
    </location>
</feature>
<feature type="signal peptide" evidence="5">
    <location>
        <begin position="1"/>
        <end position="19"/>
    </location>
</feature>
<comment type="caution">
    <text evidence="7">The sequence shown here is derived from an EMBL/GenBank/DDBJ whole genome shotgun (WGS) entry which is preliminary data.</text>
</comment>
<evidence type="ECO:0000259" key="6">
    <source>
        <dbReference type="PROSITE" id="PS51914"/>
    </source>
</evidence>
<feature type="chain" id="PRO_5043584477" description="MRH domain-containing protein" evidence="5">
    <location>
        <begin position="20"/>
        <end position="295"/>
    </location>
</feature>
<protein>
    <recommendedName>
        <fullName evidence="6">MRH domain-containing protein</fullName>
    </recommendedName>
</protein>
<dbReference type="InterPro" id="IPR009011">
    <property type="entry name" value="Man6P_isomerase_rcpt-bd_dom_sf"/>
</dbReference>
<accession>A0AAV2HHX5</accession>
<name>A0AAV2HHX5_LYMST</name>
<dbReference type="Proteomes" id="UP001497497">
    <property type="component" value="Unassembled WGS sequence"/>
</dbReference>
<dbReference type="AlphaFoldDB" id="A0AAV2HHX5"/>
<keyword evidence="4" id="KW-0812">Transmembrane</keyword>
<keyword evidence="8" id="KW-1185">Reference proteome</keyword>
<dbReference type="InterPro" id="IPR044865">
    <property type="entry name" value="MRH_dom"/>
</dbReference>
<dbReference type="SUPFAM" id="SSF50911">
    <property type="entry name" value="Mannose 6-phosphate receptor domain"/>
    <property type="match status" value="1"/>
</dbReference>
<evidence type="ECO:0000256" key="4">
    <source>
        <dbReference type="SAM" id="Phobius"/>
    </source>
</evidence>
<organism evidence="7 8">
    <name type="scientific">Lymnaea stagnalis</name>
    <name type="common">Great pond snail</name>
    <name type="synonym">Helix stagnalis</name>
    <dbReference type="NCBI Taxonomy" id="6523"/>
    <lineage>
        <taxon>Eukaryota</taxon>
        <taxon>Metazoa</taxon>
        <taxon>Spiralia</taxon>
        <taxon>Lophotrochozoa</taxon>
        <taxon>Mollusca</taxon>
        <taxon>Gastropoda</taxon>
        <taxon>Heterobranchia</taxon>
        <taxon>Euthyneura</taxon>
        <taxon>Panpulmonata</taxon>
        <taxon>Hygrophila</taxon>
        <taxon>Lymnaeoidea</taxon>
        <taxon>Lymnaeidae</taxon>
        <taxon>Lymnaea</taxon>
    </lineage>
</organism>
<feature type="region of interest" description="Disordered" evidence="3">
    <location>
        <begin position="168"/>
        <end position="269"/>
    </location>
</feature>
<evidence type="ECO:0000256" key="2">
    <source>
        <dbReference type="ARBA" id="ARBA00023157"/>
    </source>
</evidence>
<evidence type="ECO:0000256" key="1">
    <source>
        <dbReference type="ARBA" id="ARBA00022729"/>
    </source>
</evidence>
<keyword evidence="4" id="KW-1133">Transmembrane helix</keyword>
<feature type="transmembrane region" description="Helical" evidence="4">
    <location>
        <begin position="272"/>
        <end position="294"/>
    </location>
</feature>
<dbReference type="EMBL" id="CAXITT010000149">
    <property type="protein sequence ID" value="CAL1533656.1"/>
    <property type="molecule type" value="Genomic_DNA"/>
</dbReference>
<gene>
    <name evidence="7" type="ORF">GSLYS_00007616001</name>
</gene>
<proteinExistence type="predicted"/>
<evidence type="ECO:0000256" key="5">
    <source>
        <dbReference type="SAM" id="SignalP"/>
    </source>
</evidence>
<evidence type="ECO:0000256" key="3">
    <source>
        <dbReference type="SAM" id="MobiDB-lite"/>
    </source>
</evidence>
<keyword evidence="2" id="KW-1015">Disulfide bond</keyword>
<evidence type="ECO:0000313" key="7">
    <source>
        <dbReference type="EMBL" id="CAL1533656.1"/>
    </source>
</evidence>
<sequence length="295" mass="31370">MNTLIVLTVFVTLIASSLAQSKCVSTSNCRCMTGANSFIDLNKITEKLSASRPFEKFTFQLCQKFSVKSKCTGVFGCLVEPLEIYHSLGNSSQFVDSSTIKYQGNDRSAVITLKCDPKAVTDRLTYESSKRDTYNFVLTSKYACAETLTTPAQNVTTTTTIKTTTKTNTTTTATTKTTPKTNSTTASTTKTTPKTNSTTASTTKTTPKTNSTTASTTKTTPASNSTTTTTKSTTKSSTTTPKTTITTPKSSSKSSSTTPKVSSTTVTTKKGAASTVSTITFGSILLAVILSWTLH</sequence>